<proteinExistence type="predicted"/>
<accession>A0ACB6QJ37</accession>
<gene>
    <name evidence="1" type="ORF">BDR25DRAFT_345200</name>
</gene>
<evidence type="ECO:0000313" key="1">
    <source>
        <dbReference type="EMBL" id="KAF2467024.1"/>
    </source>
</evidence>
<dbReference type="Proteomes" id="UP000799755">
    <property type="component" value="Unassembled WGS sequence"/>
</dbReference>
<sequence>MRANVSLHHVNNPAGMKFFEFSAEIRLNIYSELLVLDETIVFVADYGPSSPPLCRSKRDGLCPALLRVSRQVHREAIPLLYSNNRFRFPQVITNSCRTDSAHIAPFLGQIGSQASLIQHICITFLSFEHPQPSTARIHEEHVENLELIRDTCTSIKTLELLVPPDQRSYALSISQIATEAIDLLDTHFRAIASLKEININFEVYPGEDLDNDITKKLRDYGWAVTTTKLPKKIWISNDDRVEFDNEEEDCIAYDNEQFLLDLKREKEEEEEPWREEYYRRRRDPYWKNDSDYD</sequence>
<evidence type="ECO:0000313" key="2">
    <source>
        <dbReference type="Proteomes" id="UP000799755"/>
    </source>
</evidence>
<protein>
    <submittedName>
        <fullName evidence="1">Uncharacterized protein</fullName>
    </submittedName>
</protein>
<keyword evidence="2" id="KW-1185">Reference proteome</keyword>
<comment type="caution">
    <text evidence="1">The sequence shown here is derived from an EMBL/GenBank/DDBJ whole genome shotgun (WGS) entry which is preliminary data.</text>
</comment>
<dbReference type="EMBL" id="MU003522">
    <property type="protein sequence ID" value="KAF2467024.1"/>
    <property type="molecule type" value="Genomic_DNA"/>
</dbReference>
<reference evidence="1" key="1">
    <citation type="journal article" date="2020" name="Stud. Mycol.">
        <title>101 Dothideomycetes genomes: a test case for predicting lifestyles and emergence of pathogens.</title>
        <authorList>
            <person name="Haridas S."/>
            <person name="Albert R."/>
            <person name="Binder M."/>
            <person name="Bloem J."/>
            <person name="Labutti K."/>
            <person name="Salamov A."/>
            <person name="Andreopoulos B."/>
            <person name="Baker S."/>
            <person name="Barry K."/>
            <person name="Bills G."/>
            <person name="Bluhm B."/>
            <person name="Cannon C."/>
            <person name="Castanera R."/>
            <person name="Culley D."/>
            <person name="Daum C."/>
            <person name="Ezra D."/>
            <person name="Gonzalez J."/>
            <person name="Henrissat B."/>
            <person name="Kuo A."/>
            <person name="Liang C."/>
            <person name="Lipzen A."/>
            <person name="Lutzoni F."/>
            <person name="Magnuson J."/>
            <person name="Mondo S."/>
            <person name="Nolan M."/>
            <person name="Ohm R."/>
            <person name="Pangilinan J."/>
            <person name="Park H.-J."/>
            <person name="Ramirez L."/>
            <person name="Alfaro M."/>
            <person name="Sun H."/>
            <person name="Tritt A."/>
            <person name="Yoshinaga Y."/>
            <person name="Zwiers L.-H."/>
            <person name="Turgeon B."/>
            <person name="Goodwin S."/>
            <person name="Spatafora J."/>
            <person name="Crous P."/>
            <person name="Grigoriev I."/>
        </authorList>
    </citation>
    <scope>NUCLEOTIDE SEQUENCE</scope>
    <source>
        <strain evidence="1">ATCC 200398</strain>
    </source>
</reference>
<organism evidence="1 2">
    <name type="scientific">Lindgomyces ingoldianus</name>
    <dbReference type="NCBI Taxonomy" id="673940"/>
    <lineage>
        <taxon>Eukaryota</taxon>
        <taxon>Fungi</taxon>
        <taxon>Dikarya</taxon>
        <taxon>Ascomycota</taxon>
        <taxon>Pezizomycotina</taxon>
        <taxon>Dothideomycetes</taxon>
        <taxon>Pleosporomycetidae</taxon>
        <taxon>Pleosporales</taxon>
        <taxon>Lindgomycetaceae</taxon>
        <taxon>Lindgomyces</taxon>
    </lineage>
</organism>
<name>A0ACB6QJ37_9PLEO</name>